<evidence type="ECO:0000259" key="1">
    <source>
        <dbReference type="PROSITE" id="PS50801"/>
    </source>
</evidence>
<evidence type="ECO:0000313" key="3">
    <source>
        <dbReference type="Proteomes" id="UP000069443"/>
    </source>
</evidence>
<keyword evidence="3" id="KW-1185">Reference proteome</keyword>
<comment type="caution">
    <text evidence="2">The sequence shown here is derived from an EMBL/GenBank/DDBJ whole genome shotgun (WGS) entry which is preliminary data.</text>
</comment>
<dbReference type="EMBL" id="BCSY01000074">
    <property type="protein sequence ID" value="GAS97501.1"/>
    <property type="molecule type" value="Genomic_DNA"/>
</dbReference>
<dbReference type="AlphaFoldDB" id="A0A100WG59"/>
<dbReference type="Proteomes" id="UP000069443">
    <property type="component" value="Unassembled WGS sequence"/>
</dbReference>
<dbReference type="InterPro" id="IPR002645">
    <property type="entry name" value="STAS_dom"/>
</dbReference>
<dbReference type="InterPro" id="IPR036513">
    <property type="entry name" value="STAS_dom_sf"/>
</dbReference>
<dbReference type="PROSITE" id="PS50801">
    <property type="entry name" value="STAS"/>
    <property type="match status" value="1"/>
</dbReference>
<protein>
    <submittedName>
        <fullName evidence="2">Anti-anti-sigma regulatory factor</fullName>
    </submittedName>
</protein>
<dbReference type="Gene3D" id="3.30.750.24">
    <property type="entry name" value="STAS domain"/>
    <property type="match status" value="1"/>
</dbReference>
<organism evidence="2 3">
    <name type="scientific">Mycolicibacterium canariasense</name>
    <name type="common">Mycobacterium canariasense</name>
    <dbReference type="NCBI Taxonomy" id="228230"/>
    <lineage>
        <taxon>Bacteria</taxon>
        <taxon>Bacillati</taxon>
        <taxon>Actinomycetota</taxon>
        <taxon>Actinomycetes</taxon>
        <taxon>Mycobacteriales</taxon>
        <taxon>Mycobacteriaceae</taxon>
        <taxon>Mycolicibacterium</taxon>
    </lineage>
</organism>
<name>A0A100WG59_MYCCR</name>
<dbReference type="SUPFAM" id="SSF52091">
    <property type="entry name" value="SpoIIaa-like"/>
    <property type="match status" value="1"/>
</dbReference>
<proteinExistence type="predicted"/>
<dbReference type="OrthoDB" id="3697150at2"/>
<gene>
    <name evidence="2" type="ORF">RMCC_4467</name>
</gene>
<reference evidence="3" key="1">
    <citation type="journal article" date="2016" name="Genome Announc.">
        <title>Draft Genome Sequences of Five Rapidly Growing Mycobacterium Species, M. thermoresistibile, M. fortuitum subsp. acetamidolyticum, M. canariasense, M. brisbanense, and M. novocastrense.</title>
        <authorList>
            <person name="Katahira K."/>
            <person name="Ogura Y."/>
            <person name="Gotoh Y."/>
            <person name="Hayashi T."/>
        </authorList>
    </citation>
    <scope>NUCLEOTIDE SEQUENCE [LARGE SCALE GENOMIC DNA]</scope>
    <source>
        <strain evidence="3">JCM15298</strain>
    </source>
</reference>
<dbReference type="Pfam" id="PF01740">
    <property type="entry name" value="STAS"/>
    <property type="match status" value="1"/>
</dbReference>
<reference evidence="3" key="2">
    <citation type="submission" date="2016-02" db="EMBL/GenBank/DDBJ databases">
        <title>Draft genome sequence of five rapidly growing Mycobacterium species.</title>
        <authorList>
            <person name="Katahira K."/>
            <person name="Gotou Y."/>
            <person name="Iida K."/>
            <person name="Ogura Y."/>
            <person name="Hayashi T."/>
        </authorList>
    </citation>
    <scope>NUCLEOTIDE SEQUENCE [LARGE SCALE GENOMIC DNA]</scope>
    <source>
        <strain evidence="3">JCM15298</strain>
    </source>
</reference>
<feature type="domain" description="STAS" evidence="1">
    <location>
        <begin position="31"/>
        <end position="130"/>
    </location>
</feature>
<dbReference type="RefSeq" id="WP_062658385.1">
    <property type="nucleotide sequence ID" value="NZ_BCSY01000074.1"/>
</dbReference>
<accession>A0A100WG59</accession>
<dbReference type="STRING" id="228230.RMCC_4467"/>
<evidence type="ECO:0000313" key="2">
    <source>
        <dbReference type="EMBL" id="GAS97501.1"/>
    </source>
</evidence>
<sequence>MALTRTTDNGRRRGPVRADTVLTIDTQWYDPAVTVVTVGGVVDAANVDGLIDTVLDRAMLCCSMIVDMRGVRYLAVSGFEALRLLDARCALADTRWTVIPSPAVRRLLRRFDPTGQVPTTASLEQAFAAAELHVPIVQFAGADDDNRTA</sequence>